<feature type="domain" description="MIP18 family-like" evidence="1">
    <location>
        <begin position="97"/>
        <end position="172"/>
    </location>
</feature>
<dbReference type="AlphaFoldDB" id="A0A9D1NKU4"/>
<reference evidence="2" key="2">
    <citation type="journal article" date="2021" name="PeerJ">
        <title>Extensive microbial diversity within the chicken gut microbiome revealed by metagenomics and culture.</title>
        <authorList>
            <person name="Gilroy R."/>
            <person name="Ravi A."/>
            <person name="Getino M."/>
            <person name="Pursley I."/>
            <person name="Horton D.L."/>
            <person name="Alikhan N.F."/>
            <person name="Baker D."/>
            <person name="Gharbi K."/>
            <person name="Hall N."/>
            <person name="Watson M."/>
            <person name="Adriaenssens E.M."/>
            <person name="Foster-Nyarko E."/>
            <person name="Jarju S."/>
            <person name="Secka A."/>
            <person name="Antonio M."/>
            <person name="Oren A."/>
            <person name="Chaudhuri R.R."/>
            <person name="La Ragione R."/>
            <person name="Hildebrand F."/>
            <person name="Pallen M.J."/>
        </authorList>
    </citation>
    <scope>NUCLEOTIDE SEQUENCE</scope>
    <source>
        <strain evidence="2">10669</strain>
    </source>
</reference>
<organism evidence="2 3">
    <name type="scientific">Candidatus Spyradosoma merdigallinarum</name>
    <dbReference type="NCBI Taxonomy" id="2840950"/>
    <lineage>
        <taxon>Bacteria</taxon>
        <taxon>Pseudomonadati</taxon>
        <taxon>Verrucomicrobiota</taxon>
        <taxon>Opitutia</taxon>
        <taxon>Opitutia incertae sedis</taxon>
        <taxon>Candidatus Spyradosoma</taxon>
    </lineage>
</organism>
<dbReference type="PANTHER" id="PTHR42831">
    <property type="entry name" value="FE-S PROTEIN MATURATION AUXILIARY FACTOR YITW"/>
    <property type="match status" value="1"/>
</dbReference>
<dbReference type="Gene3D" id="3.30.300.130">
    <property type="entry name" value="Fe-S cluster assembly (FSCA)"/>
    <property type="match status" value="1"/>
</dbReference>
<dbReference type="SUPFAM" id="SSF117916">
    <property type="entry name" value="Fe-S cluster assembly (FSCA) domain-like"/>
    <property type="match status" value="1"/>
</dbReference>
<proteinExistence type="predicted"/>
<dbReference type="InterPro" id="IPR052339">
    <property type="entry name" value="Fe-S_Maturation_MIP18"/>
</dbReference>
<dbReference type="InterPro" id="IPR002744">
    <property type="entry name" value="MIP18-like"/>
</dbReference>
<sequence length="196" mass="20887">MSHSNDRILTRDVDAKVVPSGEAALLPAGTQVNVTHRLGGNFTVVCDVGMFRIAGKDHDALGEPAPDVAALAQGETTPYGSFGAAEHPGHVGPPDADAIWAELRNVYDPEIPVDVVNLGLIYKLEIVPLGNDRWRAQIAMSLTAPGCGMGPVIAEDVRNRALAVPGVHEAQVDIVWEPPWTQDMISEEGKMELGLI</sequence>
<evidence type="ECO:0000313" key="2">
    <source>
        <dbReference type="EMBL" id="HIV04963.1"/>
    </source>
</evidence>
<name>A0A9D1NKU4_9BACT</name>
<evidence type="ECO:0000259" key="1">
    <source>
        <dbReference type="Pfam" id="PF01883"/>
    </source>
</evidence>
<protein>
    <submittedName>
        <fullName evidence="2">DUF59 domain-containing protein</fullName>
    </submittedName>
</protein>
<dbReference type="Pfam" id="PF01883">
    <property type="entry name" value="FeS_assembly_P"/>
    <property type="match status" value="1"/>
</dbReference>
<accession>A0A9D1NKU4</accession>
<dbReference type="Proteomes" id="UP000886812">
    <property type="component" value="Unassembled WGS sequence"/>
</dbReference>
<dbReference type="PANTHER" id="PTHR42831:SF1">
    <property type="entry name" value="FE-S PROTEIN MATURATION AUXILIARY FACTOR YITW"/>
    <property type="match status" value="1"/>
</dbReference>
<gene>
    <name evidence="2" type="ORF">IAC75_07460</name>
</gene>
<evidence type="ECO:0000313" key="3">
    <source>
        <dbReference type="Proteomes" id="UP000886812"/>
    </source>
</evidence>
<comment type="caution">
    <text evidence="2">The sequence shown here is derived from an EMBL/GenBank/DDBJ whole genome shotgun (WGS) entry which is preliminary data.</text>
</comment>
<dbReference type="InterPro" id="IPR034904">
    <property type="entry name" value="FSCA_dom_sf"/>
</dbReference>
<reference evidence="2" key="1">
    <citation type="submission" date="2020-10" db="EMBL/GenBank/DDBJ databases">
        <authorList>
            <person name="Gilroy R."/>
        </authorList>
    </citation>
    <scope>NUCLEOTIDE SEQUENCE</scope>
    <source>
        <strain evidence="2">10669</strain>
    </source>
</reference>
<dbReference type="EMBL" id="DVOG01000197">
    <property type="protein sequence ID" value="HIV04963.1"/>
    <property type="molecule type" value="Genomic_DNA"/>
</dbReference>